<dbReference type="AlphaFoldDB" id="A0A3E0WB44"/>
<evidence type="ECO:0008006" key="3">
    <source>
        <dbReference type="Google" id="ProtNLM"/>
    </source>
</evidence>
<reference evidence="1 2" key="1">
    <citation type="submission" date="2017-04" db="EMBL/GenBank/DDBJ databases">
        <title>Comparative genome analysis of Subtercola boreus.</title>
        <authorList>
            <person name="Cho Y.-J."/>
            <person name="Cho A."/>
            <person name="Kim O.-S."/>
            <person name="Lee J.-I."/>
        </authorList>
    </citation>
    <scope>NUCLEOTIDE SEQUENCE [LARGE SCALE GENOMIC DNA]</scope>
    <source>
        <strain evidence="1 2">P28004</strain>
    </source>
</reference>
<sequence>MLSVRLFAVLREAWVSAASQRVASLLTVVVVAALCVTVLVTAGSAEGSAETVLSSLDASGTRSIVVRAQAGSGLDTRVLDRLQGAADIDWVGAFGFADDVTNAAFEGGARVSLRPYYGTDLGGSGLLSTDAATQLGFAAGLGTAVSESSGRSYDLAKTVDLPGELSFLEPVVLVPTAVSGVGGVRVATGAGSAGVRPSRWR</sequence>
<protein>
    <recommendedName>
        <fullName evidence="3">MacB-like periplasmic core domain-containing protein</fullName>
    </recommendedName>
</protein>
<organism evidence="1 2">
    <name type="scientific">Subtercola boreus</name>
    <dbReference type="NCBI Taxonomy" id="120213"/>
    <lineage>
        <taxon>Bacteria</taxon>
        <taxon>Bacillati</taxon>
        <taxon>Actinomycetota</taxon>
        <taxon>Actinomycetes</taxon>
        <taxon>Micrococcales</taxon>
        <taxon>Microbacteriaceae</taxon>
        <taxon>Subtercola</taxon>
    </lineage>
</organism>
<evidence type="ECO:0000313" key="1">
    <source>
        <dbReference type="EMBL" id="RFA27425.1"/>
    </source>
</evidence>
<proteinExistence type="predicted"/>
<name>A0A3E0WB44_9MICO</name>
<dbReference type="EMBL" id="NBXE01000019">
    <property type="protein sequence ID" value="RFA27425.1"/>
    <property type="molecule type" value="Genomic_DNA"/>
</dbReference>
<dbReference type="Proteomes" id="UP000257080">
    <property type="component" value="Unassembled WGS sequence"/>
</dbReference>
<evidence type="ECO:0000313" key="2">
    <source>
        <dbReference type="Proteomes" id="UP000257080"/>
    </source>
</evidence>
<gene>
    <name evidence="1" type="ORF">B7R25_06670</name>
</gene>
<comment type="caution">
    <text evidence="1">The sequence shown here is derived from an EMBL/GenBank/DDBJ whole genome shotgun (WGS) entry which is preliminary data.</text>
</comment>
<accession>A0A3E0WB44</accession>